<name>A0A8T0TUY5_PANVG</name>
<comment type="similarity">
    <text evidence="1">Belongs to the LOR family.</text>
</comment>
<dbReference type="InterPro" id="IPR007612">
    <property type="entry name" value="LOR"/>
</dbReference>
<evidence type="ECO:0000256" key="2">
    <source>
        <dbReference type="SAM" id="MobiDB-lite"/>
    </source>
</evidence>
<evidence type="ECO:0000313" key="4">
    <source>
        <dbReference type="Proteomes" id="UP000823388"/>
    </source>
</evidence>
<reference evidence="3" key="1">
    <citation type="submission" date="2020-05" db="EMBL/GenBank/DDBJ databases">
        <title>WGS assembly of Panicum virgatum.</title>
        <authorList>
            <person name="Lovell J.T."/>
            <person name="Jenkins J."/>
            <person name="Shu S."/>
            <person name="Juenger T.E."/>
            <person name="Schmutz J."/>
        </authorList>
    </citation>
    <scope>NUCLEOTIDE SEQUENCE</scope>
    <source>
        <strain evidence="3">AP13</strain>
    </source>
</reference>
<accession>A0A8T0TUY5</accession>
<comment type="caution">
    <text evidence="3">The sequence shown here is derived from an EMBL/GenBank/DDBJ whole genome shotgun (WGS) entry which is preliminary data.</text>
</comment>
<proteinExistence type="inferred from homology"/>
<dbReference type="EMBL" id="CM029042">
    <property type="protein sequence ID" value="KAG2614620.1"/>
    <property type="molecule type" value="Genomic_DNA"/>
</dbReference>
<evidence type="ECO:0008006" key="5">
    <source>
        <dbReference type="Google" id="ProtNLM"/>
    </source>
</evidence>
<keyword evidence="4" id="KW-1185">Reference proteome</keyword>
<evidence type="ECO:0000256" key="1">
    <source>
        <dbReference type="ARBA" id="ARBA00005437"/>
    </source>
</evidence>
<dbReference type="Gene3D" id="2.40.160.200">
    <property type="entry name" value="LURP1-related"/>
    <property type="match status" value="1"/>
</dbReference>
<dbReference type="InterPro" id="IPR025659">
    <property type="entry name" value="Tubby-like_C"/>
</dbReference>
<feature type="compositionally biased region" description="Polar residues" evidence="2">
    <location>
        <begin position="12"/>
        <end position="28"/>
    </location>
</feature>
<sequence length="256" mass="28356">MRGSVTAVFPDRSSSSMTTTRIHPSETTRPLIRHRSGGGDPSGRASSSAAATAALRYTVWKRSSMGFQGTDGFSVYDAAGALAFRVDNYSRRRKIFVGELLLMDGQGSPLLALRPQIFSTHDQWNCYKESEESQGERTRSHQLFSMRKCSVLQKGHEAEVSMTGCSTASDHISHGPSFCVEGCFRRRSCRIRNSDGEEVARIMRKRAEAAASSLMLGDDVFNLTIQPNVDCTMIMAFIVVLDRICWMSFTPMICSL</sequence>
<dbReference type="SUPFAM" id="SSF54518">
    <property type="entry name" value="Tubby C-terminal domain-like"/>
    <property type="match status" value="1"/>
</dbReference>
<dbReference type="Pfam" id="PF04525">
    <property type="entry name" value="LOR"/>
    <property type="match status" value="1"/>
</dbReference>
<dbReference type="AlphaFoldDB" id="A0A8T0TUY5"/>
<dbReference type="InterPro" id="IPR038595">
    <property type="entry name" value="LOR_sf"/>
</dbReference>
<gene>
    <name evidence="3" type="ORF">PVAP13_3NG012552</name>
</gene>
<dbReference type="PANTHER" id="PTHR31087">
    <property type="match status" value="1"/>
</dbReference>
<feature type="region of interest" description="Disordered" evidence="2">
    <location>
        <begin position="1"/>
        <end position="47"/>
    </location>
</feature>
<protein>
    <recommendedName>
        <fullName evidence="5">Protein LURP-one-related 5-like</fullName>
    </recommendedName>
</protein>
<organism evidence="3 4">
    <name type="scientific">Panicum virgatum</name>
    <name type="common">Blackwell switchgrass</name>
    <dbReference type="NCBI Taxonomy" id="38727"/>
    <lineage>
        <taxon>Eukaryota</taxon>
        <taxon>Viridiplantae</taxon>
        <taxon>Streptophyta</taxon>
        <taxon>Embryophyta</taxon>
        <taxon>Tracheophyta</taxon>
        <taxon>Spermatophyta</taxon>
        <taxon>Magnoliopsida</taxon>
        <taxon>Liliopsida</taxon>
        <taxon>Poales</taxon>
        <taxon>Poaceae</taxon>
        <taxon>PACMAD clade</taxon>
        <taxon>Panicoideae</taxon>
        <taxon>Panicodae</taxon>
        <taxon>Paniceae</taxon>
        <taxon>Panicinae</taxon>
        <taxon>Panicum</taxon>
        <taxon>Panicum sect. Hiantes</taxon>
    </lineage>
</organism>
<evidence type="ECO:0000313" key="3">
    <source>
        <dbReference type="EMBL" id="KAG2614620.1"/>
    </source>
</evidence>
<dbReference type="PANTHER" id="PTHR31087:SF95">
    <property type="entry name" value="EXPRESSED PROTEIN"/>
    <property type="match status" value="1"/>
</dbReference>
<dbReference type="Proteomes" id="UP000823388">
    <property type="component" value="Chromosome 3N"/>
</dbReference>